<dbReference type="Proteomes" id="UP000463961">
    <property type="component" value="Chromosome"/>
</dbReference>
<organism evidence="1 2">
    <name type="scientific">Fluviibacter phosphoraccumulans</name>
    <dbReference type="NCBI Taxonomy" id="1751046"/>
    <lineage>
        <taxon>Bacteria</taxon>
        <taxon>Pseudomonadati</taxon>
        <taxon>Pseudomonadota</taxon>
        <taxon>Betaproteobacteria</taxon>
        <taxon>Rhodocyclales</taxon>
        <taxon>Fluviibacteraceae</taxon>
        <taxon>Fluviibacter</taxon>
    </lineage>
</organism>
<evidence type="ECO:0000313" key="1">
    <source>
        <dbReference type="EMBL" id="BBU68367.1"/>
    </source>
</evidence>
<evidence type="ECO:0000313" key="2">
    <source>
        <dbReference type="Proteomes" id="UP000463961"/>
    </source>
</evidence>
<reference evidence="2" key="1">
    <citation type="submission" date="2020-01" db="EMBL/GenBank/DDBJ databases">
        <title>Phosphoaccumulans saitamaens gen. nov., sp. nov., a polyphosphate accumulating bacterium isolated from surface river water.</title>
        <authorList>
            <person name="Watanabe K."/>
            <person name="Suda W."/>
        </authorList>
    </citation>
    <scope>NUCLEOTIDE SEQUENCE [LARGE SCALE GENOMIC DNA]</scope>
    <source>
        <strain evidence="2">ICHIAU1</strain>
    </source>
</reference>
<keyword evidence="2" id="KW-1185">Reference proteome</keyword>
<name>A0A679I7J7_9RHOO</name>
<sequence length="192" mass="21834">MQNNGTAHIAAVAARLMAEDGVDDVELAKRKAAHQLNLPEWIGLPTSQAVYDALRTHQAIFQDSEQRARIHILRTEALYWMALLSDFHPYLTGSVLDGTAGRYSMIDILLYPDSDKDVEIFLLNQNIPYAFARPRNERTSAVLQVERNDLTTNLVIYPAHDERVVFRKHDGSVRERARAEVVRDRLKIDAVL</sequence>
<protein>
    <submittedName>
        <fullName evidence="1">Uncharacterized protein</fullName>
    </submittedName>
</protein>
<dbReference type="AlphaFoldDB" id="A0A679I7J7"/>
<dbReference type="EMBL" id="AP022345">
    <property type="protein sequence ID" value="BBU68367.1"/>
    <property type="molecule type" value="Genomic_DNA"/>
</dbReference>
<gene>
    <name evidence="1" type="ORF">ICHIAU1_06500</name>
</gene>
<proteinExistence type="predicted"/>
<accession>A0A679I7J7</accession>